<name>A0ABS8UX94_DATST</name>
<sequence length="89" mass="9977">MSAIAGERSLLSPSATLTWDRISGMLRSARNGVRLQINFRTSQTWPRTFRILTADGNVVCKVECKPHNGSSSFGVCLSLCVERRMGFRW</sequence>
<accession>A0ABS8UX94</accession>
<dbReference type="EMBL" id="JACEIK010002913">
    <property type="protein sequence ID" value="MCD9639446.1"/>
    <property type="molecule type" value="Genomic_DNA"/>
</dbReference>
<evidence type="ECO:0000313" key="1">
    <source>
        <dbReference type="EMBL" id="MCD9639446.1"/>
    </source>
</evidence>
<protein>
    <submittedName>
        <fullName evidence="1">Uncharacterized protein</fullName>
    </submittedName>
</protein>
<gene>
    <name evidence="1" type="ORF">HAX54_023997</name>
</gene>
<proteinExistence type="predicted"/>
<comment type="caution">
    <text evidence="1">The sequence shown here is derived from an EMBL/GenBank/DDBJ whole genome shotgun (WGS) entry which is preliminary data.</text>
</comment>
<organism evidence="1 2">
    <name type="scientific">Datura stramonium</name>
    <name type="common">Jimsonweed</name>
    <name type="synonym">Common thornapple</name>
    <dbReference type="NCBI Taxonomy" id="4076"/>
    <lineage>
        <taxon>Eukaryota</taxon>
        <taxon>Viridiplantae</taxon>
        <taxon>Streptophyta</taxon>
        <taxon>Embryophyta</taxon>
        <taxon>Tracheophyta</taxon>
        <taxon>Spermatophyta</taxon>
        <taxon>Magnoliopsida</taxon>
        <taxon>eudicotyledons</taxon>
        <taxon>Gunneridae</taxon>
        <taxon>Pentapetalae</taxon>
        <taxon>asterids</taxon>
        <taxon>lamiids</taxon>
        <taxon>Solanales</taxon>
        <taxon>Solanaceae</taxon>
        <taxon>Solanoideae</taxon>
        <taxon>Datureae</taxon>
        <taxon>Datura</taxon>
    </lineage>
</organism>
<keyword evidence="2" id="KW-1185">Reference proteome</keyword>
<reference evidence="1 2" key="1">
    <citation type="journal article" date="2021" name="BMC Genomics">
        <title>Datura genome reveals duplications of psychoactive alkaloid biosynthetic genes and high mutation rate following tissue culture.</title>
        <authorList>
            <person name="Rajewski A."/>
            <person name="Carter-House D."/>
            <person name="Stajich J."/>
            <person name="Litt A."/>
        </authorList>
    </citation>
    <scope>NUCLEOTIDE SEQUENCE [LARGE SCALE GENOMIC DNA]</scope>
    <source>
        <strain evidence="1">AR-01</strain>
    </source>
</reference>
<dbReference type="Proteomes" id="UP000823775">
    <property type="component" value="Unassembled WGS sequence"/>
</dbReference>
<evidence type="ECO:0000313" key="2">
    <source>
        <dbReference type="Proteomes" id="UP000823775"/>
    </source>
</evidence>